<feature type="transmembrane region" description="Helical" evidence="8">
    <location>
        <begin position="107"/>
        <end position="128"/>
    </location>
</feature>
<comment type="similarity">
    <text evidence="2">Belongs to the major facilitator superfamily. Bcr/CmlA family.</text>
</comment>
<proteinExistence type="inferred from homology"/>
<evidence type="ECO:0000313" key="13">
    <source>
        <dbReference type="EMBL" id="VFS25416.1"/>
    </source>
</evidence>
<evidence type="ECO:0000313" key="10">
    <source>
        <dbReference type="EMBL" id="VFR56321.1"/>
    </source>
</evidence>
<protein>
    <submittedName>
        <fullName evidence="13">Multidrug resistance transporter, Bcr/CflA family</fullName>
    </submittedName>
</protein>
<keyword evidence="5 8" id="KW-0812">Transmembrane</keyword>
<name>A0A484XPW9_9ZZZZ</name>
<dbReference type="PANTHER" id="PTHR23502">
    <property type="entry name" value="MAJOR FACILITATOR SUPERFAMILY"/>
    <property type="match status" value="1"/>
</dbReference>
<feature type="transmembrane region" description="Helical" evidence="8">
    <location>
        <begin position="83"/>
        <end position="101"/>
    </location>
</feature>
<dbReference type="EMBL" id="CAADIZ010000031">
    <property type="protein sequence ID" value="VFS25416.1"/>
    <property type="molecule type" value="Genomic_DNA"/>
</dbReference>
<accession>A0A484XPW9</accession>
<dbReference type="EMBL" id="CAADIP010000050">
    <property type="protein sequence ID" value="VFR96069.1"/>
    <property type="molecule type" value="Genomic_DNA"/>
</dbReference>
<dbReference type="GO" id="GO:1990961">
    <property type="term" value="P:xenobiotic detoxification by transmembrane export across the plasma membrane"/>
    <property type="evidence" value="ECO:0007669"/>
    <property type="project" value="InterPro"/>
</dbReference>
<keyword evidence="7 8" id="KW-0472">Membrane</keyword>
<evidence type="ECO:0000256" key="3">
    <source>
        <dbReference type="ARBA" id="ARBA00022448"/>
    </source>
</evidence>
<dbReference type="SUPFAM" id="SSF103473">
    <property type="entry name" value="MFS general substrate transporter"/>
    <property type="match status" value="1"/>
</dbReference>
<keyword evidence="3" id="KW-0813">Transport</keyword>
<keyword evidence="4" id="KW-1003">Cell membrane</keyword>
<evidence type="ECO:0000256" key="1">
    <source>
        <dbReference type="ARBA" id="ARBA00004651"/>
    </source>
</evidence>
<organism evidence="13">
    <name type="scientific">plant metagenome</name>
    <dbReference type="NCBI Taxonomy" id="1297885"/>
    <lineage>
        <taxon>unclassified sequences</taxon>
        <taxon>metagenomes</taxon>
        <taxon>organismal metagenomes</taxon>
    </lineage>
</organism>
<evidence type="ECO:0000256" key="7">
    <source>
        <dbReference type="ARBA" id="ARBA00023136"/>
    </source>
</evidence>
<feature type="domain" description="Major facilitator superfamily (MFS) profile" evidence="9">
    <location>
        <begin position="13"/>
        <end position="401"/>
    </location>
</feature>
<feature type="transmembrane region" description="Helical" evidence="8">
    <location>
        <begin position="220"/>
        <end position="244"/>
    </location>
</feature>
<feature type="transmembrane region" description="Helical" evidence="8">
    <location>
        <begin position="256"/>
        <end position="278"/>
    </location>
</feature>
<feature type="transmembrane region" description="Helical" evidence="8">
    <location>
        <begin position="313"/>
        <end position="334"/>
    </location>
</feature>
<feature type="transmembrane region" description="Helical" evidence="8">
    <location>
        <begin position="140"/>
        <end position="164"/>
    </location>
</feature>
<feature type="transmembrane region" description="Helical" evidence="8">
    <location>
        <begin position="52"/>
        <end position="71"/>
    </location>
</feature>
<evidence type="ECO:0000256" key="4">
    <source>
        <dbReference type="ARBA" id="ARBA00022475"/>
    </source>
</evidence>
<feature type="transmembrane region" description="Helical" evidence="8">
    <location>
        <begin position="346"/>
        <end position="369"/>
    </location>
</feature>
<evidence type="ECO:0000259" key="9">
    <source>
        <dbReference type="PROSITE" id="PS50850"/>
    </source>
</evidence>
<dbReference type="AlphaFoldDB" id="A0A484XPW9"/>
<reference evidence="13" key="1">
    <citation type="submission" date="2019-03" db="EMBL/GenBank/DDBJ databases">
        <authorList>
            <person name="Danneels B."/>
        </authorList>
    </citation>
    <scope>NUCLEOTIDE SEQUENCE</scope>
</reference>
<sequence length="418" mass="42732">MTPALSEKPAPVGAALVLLLALLTALDAMAIDMYLPGMPAIAADFGVSAGRIQQTLSVFLAGLAIGQGLYGPLLDRYGRRVPLLIGVAVFVAGSVMAALAPSVEWLLAARFLQALGAAAGLVTPRAIVADLCTLAESARIFSLLMQVMMLGPILAPILGGYLLGHGGWRSIFWMLAALGAAGCVWGWRAIPDSLPRARRVPMAPRAMFSAYAGQLGRSAFMAYTLAGGCILGSLFVYISGAAFVFTGHFALTPETFSYVFAGNSVALVLGGVLSNALLKRRQSAQGVMVAGMALHTLAGGALFLAAGSAAITLPVYAGLLAVAVGALGLVFGNLTALTMHHAGKQAGVASALMGMLHYLLAAVIGYAVSLWGQDIAALPLAVAACGAAALLLAWRAQALASAGARAASNTAQIDFKRR</sequence>
<gene>
    <name evidence="10" type="ORF">BRI6_0338</name>
    <name evidence="11" type="ORF">BRI9_0394</name>
    <name evidence="12" type="ORF">IVO3_0395</name>
    <name evidence="13" type="ORF">RAN7_0336</name>
</gene>
<dbReference type="Pfam" id="PF07690">
    <property type="entry name" value="MFS_1"/>
    <property type="match status" value="1"/>
</dbReference>
<evidence type="ECO:0000256" key="2">
    <source>
        <dbReference type="ARBA" id="ARBA00006236"/>
    </source>
</evidence>
<dbReference type="GO" id="GO:0005886">
    <property type="term" value="C:plasma membrane"/>
    <property type="evidence" value="ECO:0007669"/>
    <property type="project" value="UniProtKB-SubCell"/>
</dbReference>
<dbReference type="InterPro" id="IPR020846">
    <property type="entry name" value="MFS_dom"/>
</dbReference>
<dbReference type="CDD" id="cd17320">
    <property type="entry name" value="MFS_MdfA_MDR_like"/>
    <property type="match status" value="1"/>
</dbReference>
<dbReference type="GO" id="GO:0042910">
    <property type="term" value="F:xenobiotic transmembrane transporter activity"/>
    <property type="evidence" value="ECO:0007669"/>
    <property type="project" value="InterPro"/>
</dbReference>
<dbReference type="PANTHER" id="PTHR23502:SF132">
    <property type="entry name" value="POLYAMINE TRANSPORTER 2-RELATED"/>
    <property type="match status" value="1"/>
</dbReference>
<dbReference type="NCBIfam" id="TIGR00710">
    <property type="entry name" value="efflux_Bcr_CflA"/>
    <property type="match status" value="1"/>
</dbReference>
<dbReference type="EMBL" id="CAADII010000059">
    <property type="protein sequence ID" value="VFR56321.1"/>
    <property type="molecule type" value="Genomic_DNA"/>
</dbReference>
<evidence type="ECO:0000313" key="11">
    <source>
        <dbReference type="EMBL" id="VFR77790.1"/>
    </source>
</evidence>
<feature type="transmembrane region" description="Helical" evidence="8">
    <location>
        <begin position="375"/>
        <end position="394"/>
    </location>
</feature>
<evidence type="ECO:0000256" key="6">
    <source>
        <dbReference type="ARBA" id="ARBA00022989"/>
    </source>
</evidence>
<dbReference type="PRINTS" id="PR01035">
    <property type="entry name" value="TCRTETA"/>
</dbReference>
<dbReference type="Gene3D" id="1.20.1720.10">
    <property type="entry name" value="Multidrug resistance protein D"/>
    <property type="match status" value="1"/>
</dbReference>
<comment type="subcellular location">
    <subcellularLocation>
        <location evidence="1">Cell membrane</location>
        <topology evidence="1">Multi-pass membrane protein</topology>
    </subcellularLocation>
</comment>
<dbReference type="PROSITE" id="PS50850">
    <property type="entry name" value="MFS"/>
    <property type="match status" value="1"/>
</dbReference>
<feature type="transmembrane region" description="Helical" evidence="8">
    <location>
        <begin position="287"/>
        <end position="307"/>
    </location>
</feature>
<evidence type="ECO:0000313" key="12">
    <source>
        <dbReference type="EMBL" id="VFR96069.1"/>
    </source>
</evidence>
<dbReference type="InterPro" id="IPR011701">
    <property type="entry name" value="MFS"/>
</dbReference>
<evidence type="ECO:0000256" key="5">
    <source>
        <dbReference type="ARBA" id="ARBA00022692"/>
    </source>
</evidence>
<evidence type="ECO:0000256" key="8">
    <source>
        <dbReference type="SAM" id="Phobius"/>
    </source>
</evidence>
<dbReference type="EMBL" id="CAADIK010000041">
    <property type="protein sequence ID" value="VFR77790.1"/>
    <property type="molecule type" value="Genomic_DNA"/>
</dbReference>
<keyword evidence="6 8" id="KW-1133">Transmembrane helix</keyword>
<feature type="transmembrane region" description="Helical" evidence="8">
    <location>
        <begin position="170"/>
        <end position="190"/>
    </location>
</feature>
<dbReference type="InterPro" id="IPR001958">
    <property type="entry name" value="Tet-R_TetA/multi-R_MdtG-like"/>
</dbReference>
<dbReference type="InterPro" id="IPR036259">
    <property type="entry name" value="MFS_trans_sf"/>
</dbReference>
<dbReference type="InterPro" id="IPR004812">
    <property type="entry name" value="Efflux_drug-R_Bcr/CmlA"/>
</dbReference>